<dbReference type="GO" id="GO:0006637">
    <property type="term" value="P:acyl-CoA metabolic process"/>
    <property type="evidence" value="ECO:0007669"/>
    <property type="project" value="InterPro"/>
</dbReference>
<dbReference type="GO" id="GO:0005782">
    <property type="term" value="C:peroxisomal matrix"/>
    <property type="evidence" value="ECO:0007669"/>
    <property type="project" value="UniProtKB-SubCell"/>
</dbReference>
<dbReference type="InterPro" id="IPR049449">
    <property type="entry name" value="TesB_ACOT8-like_N"/>
</dbReference>
<evidence type="ECO:0000256" key="2">
    <source>
        <dbReference type="ARBA" id="ARBA00022801"/>
    </source>
</evidence>
<sequence>MTNSKKTPPSRTFRSTPPKVGLEQGLELEQIGIVSTNNLTSTFTKQHTHTHTQQDTYRNKQLPWTWPNSPVVPGGILAALAANAAWNTLTPNPSDFAIDVLQIHFLSGPSPNLPMQLHVQRLNDTGRFATRLITTTQSHKPISHVTCSFIRLSAFGGPQISHSPSRKTSDKITHITLDDLDEGRNDMGPWLRYQRLSLTNDKSPSSSPEDSPPEDLVHTFAGTVFPSIQTSSSTRVHALGIIALSDFHVLNCPAIVHGLSLGQPALGDESRTPKETDFERYTSLNHTVNFHRHEGFRADELKYVEARSPWSGKRRGYVETRIFDGEGEGEGALIATCTQETYYVLKRGVRRGKL</sequence>
<dbReference type="InterPro" id="IPR029069">
    <property type="entry name" value="HotDog_dom_sf"/>
</dbReference>
<dbReference type="AlphaFoldDB" id="A0A6A6FG54"/>
<dbReference type="InterPro" id="IPR049450">
    <property type="entry name" value="ACOT8-like_C"/>
</dbReference>
<dbReference type="CDD" id="cd03444">
    <property type="entry name" value="Thioesterase_II_repeat1"/>
    <property type="match status" value="1"/>
</dbReference>
<dbReference type="Gene3D" id="2.40.160.210">
    <property type="entry name" value="Acyl-CoA thioesterase, double hotdog domain"/>
    <property type="match status" value="1"/>
</dbReference>
<dbReference type="Pfam" id="PF20789">
    <property type="entry name" value="4HBT_3C"/>
    <property type="match status" value="1"/>
</dbReference>
<dbReference type="InterPro" id="IPR003703">
    <property type="entry name" value="Acyl_CoA_thio"/>
</dbReference>
<dbReference type="PANTHER" id="PTHR11066:SF34">
    <property type="entry name" value="ACYL-COENZYME A THIOESTERASE 8"/>
    <property type="match status" value="1"/>
</dbReference>
<dbReference type="PANTHER" id="PTHR11066">
    <property type="entry name" value="ACYL-COA THIOESTERASE"/>
    <property type="match status" value="1"/>
</dbReference>
<evidence type="ECO:0000256" key="1">
    <source>
        <dbReference type="ARBA" id="ARBA00006538"/>
    </source>
</evidence>
<evidence type="ECO:0000259" key="3">
    <source>
        <dbReference type="Pfam" id="PF13622"/>
    </source>
</evidence>
<feature type="domain" description="Acyl-CoA thioesterase-like C-terminal" evidence="4">
    <location>
        <begin position="234"/>
        <end position="342"/>
    </location>
</feature>
<dbReference type="OrthoDB" id="68328at2759"/>
<gene>
    <name evidence="5" type="ORF">CERZMDRAFT_97498</name>
</gene>
<comment type="similarity">
    <text evidence="1">Belongs to the C/M/P thioester hydrolase family.</text>
</comment>
<evidence type="ECO:0000313" key="5">
    <source>
        <dbReference type="EMBL" id="KAF2212218.1"/>
    </source>
</evidence>
<keyword evidence="6" id="KW-1185">Reference proteome</keyword>
<evidence type="ECO:0000313" key="6">
    <source>
        <dbReference type="Proteomes" id="UP000799539"/>
    </source>
</evidence>
<reference evidence="5" key="1">
    <citation type="journal article" date="2020" name="Stud. Mycol.">
        <title>101 Dothideomycetes genomes: a test case for predicting lifestyles and emergence of pathogens.</title>
        <authorList>
            <person name="Haridas S."/>
            <person name="Albert R."/>
            <person name="Binder M."/>
            <person name="Bloem J."/>
            <person name="Labutti K."/>
            <person name="Salamov A."/>
            <person name="Andreopoulos B."/>
            <person name="Baker S."/>
            <person name="Barry K."/>
            <person name="Bills G."/>
            <person name="Bluhm B."/>
            <person name="Cannon C."/>
            <person name="Castanera R."/>
            <person name="Culley D."/>
            <person name="Daum C."/>
            <person name="Ezra D."/>
            <person name="Gonzalez J."/>
            <person name="Henrissat B."/>
            <person name="Kuo A."/>
            <person name="Liang C."/>
            <person name="Lipzen A."/>
            <person name="Lutzoni F."/>
            <person name="Magnuson J."/>
            <person name="Mondo S."/>
            <person name="Nolan M."/>
            <person name="Ohm R."/>
            <person name="Pangilinan J."/>
            <person name="Park H.-J."/>
            <person name="Ramirez L."/>
            <person name="Alfaro M."/>
            <person name="Sun H."/>
            <person name="Tritt A."/>
            <person name="Yoshinaga Y."/>
            <person name="Zwiers L.-H."/>
            <person name="Turgeon B."/>
            <person name="Goodwin S."/>
            <person name="Spatafora J."/>
            <person name="Crous P."/>
            <person name="Grigoriev I."/>
        </authorList>
    </citation>
    <scope>NUCLEOTIDE SEQUENCE</scope>
    <source>
        <strain evidence="5">SCOH1-5</strain>
    </source>
</reference>
<accession>A0A6A6FG54</accession>
<keyword evidence="2" id="KW-0378">Hydrolase</keyword>
<dbReference type="SUPFAM" id="SSF54637">
    <property type="entry name" value="Thioesterase/thiol ester dehydrase-isomerase"/>
    <property type="match status" value="2"/>
</dbReference>
<proteinExistence type="inferred from homology"/>
<dbReference type="GO" id="GO:0009062">
    <property type="term" value="P:fatty acid catabolic process"/>
    <property type="evidence" value="ECO:0007669"/>
    <property type="project" value="TreeGrafter"/>
</dbReference>
<evidence type="ECO:0000259" key="4">
    <source>
        <dbReference type="Pfam" id="PF20789"/>
    </source>
</evidence>
<organism evidence="5 6">
    <name type="scientific">Cercospora zeae-maydis SCOH1-5</name>
    <dbReference type="NCBI Taxonomy" id="717836"/>
    <lineage>
        <taxon>Eukaryota</taxon>
        <taxon>Fungi</taxon>
        <taxon>Dikarya</taxon>
        <taxon>Ascomycota</taxon>
        <taxon>Pezizomycotina</taxon>
        <taxon>Dothideomycetes</taxon>
        <taxon>Dothideomycetidae</taxon>
        <taxon>Mycosphaerellales</taxon>
        <taxon>Mycosphaerellaceae</taxon>
        <taxon>Cercospora</taxon>
    </lineage>
</organism>
<dbReference type="EMBL" id="ML992673">
    <property type="protein sequence ID" value="KAF2212218.1"/>
    <property type="molecule type" value="Genomic_DNA"/>
</dbReference>
<feature type="domain" description="Acyl-CoA thioesterase-like N-terminal HotDog" evidence="3">
    <location>
        <begin position="63"/>
        <end position="149"/>
    </location>
</feature>
<dbReference type="Proteomes" id="UP000799539">
    <property type="component" value="Unassembled WGS sequence"/>
</dbReference>
<name>A0A6A6FG54_9PEZI</name>
<dbReference type="InterPro" id="IPR042171">
    <property type="entry name" value="Acyl-CoA_hotdog"/>
</dbReference>
<protein>
    <submittedName>
        <fullName evidence="5">Uncharacterized protein</fullName>
    </submittedName>
</protein>
<dbReference type="Pfam" id="PF13622">
    <property type="entry name" value="4HBT_3"/>
    <property type="match status" value="1"/>
</dbReference>
<dbReference type="GO" id="GO:0047617">
    <property type="term" value="F:fatty acyl-CoA hydrolase activity"/>
    <property type="evidence" value="ECO:0007669"/>
    <property type="project" value="InterPro"/>
</dbReference>